<feature type="transmembrane region" description="Helical" evidence="1">
    <location>
        <begin position="35"/>
        <end position="54"/>
    </location>
</feature>
<organism evidence="2 3">
    <name type="scientific">Oceanobacillus caeni</name>
    <dbReference type="NCBI Taxonomy" id="405946"/>
    <lineage>
        <taxon>Bacteria</taxon>
        <taxon>Bacillati</taxon>
        <taxon>Bacillota</taxon>
        <taxon>Bacilli</taxon>
        <taxon>Bacillales</taxon>
        <taxon>Bacillaceae</taxon>
        <taxon>Oceanobacillus</taxon>
    </lineage>
</organism>
<name>A0ABR5ML86_9BACI</name>
<evidence type="ECO:0000313" key="2">
    <source>
        <dbReference type="EMBL" id="KPH76747.1"/>
    </source>
</evidence>
<evidence type="ECO:0000256" key="1">
    <source>
        <dbReference type="SAM" id="Phobius"/>
    </source>
</evidence>
<dbReference type="RefSeq" id="WP_047185398.1">
    <property type="nucleotide sequence ID" value="NZ_JAHHXM010000002.1"/>
</dbReference>
<proteinExistence type="predicted"/>
<feature type="transmembrane region" description="Helical" evidence="1">
    <location>
        <begin position="5"/>
        <end position="23"/>
    </location>
</feature>
<gene>
    <name evidence="2" type="ORF">AFL42_04860</name>
</gene>
<evidence type="ECO:0000313" key="3">
    <source>
        <dbReference type="Proteomes" id="UP000037854"/>
    </source>
</evidence>
<keyword evidence="1" id="KW-0472">Membrane</keyword>
<keyword evidence="1" id="KW-1133">Transmembrane helix</keyword>
<dbReference type="Proteomes" id="UP000037854">
    <property type="component" value="Unassembled WGS sequence"/>
</dbReference>
<keyword evidence="3" id="KW-1185">Reference proteome</keyword>
<sequence length="75" mass="8786">MKNYAILRLLLAAFFLYVAWPYFPYAVTTLEQVFWGSWLVFLFLVIGANLATLLQMTKPPVMEQKELTSRQVDMH</sequence>
<accession>A0ABR5ML86</accession>
<keyword evidence="1" id="KW-0812">Transmembrane</keyword>
<reference evidence="2 3" key="1">
    <citation type="submission" date="2015-07" db="EMBL/GenBank/DDBJ databases">
        <title>High-quality draft genome sequence of Oceanobacillus caeni HM6, a bacillus isolated from a human feces.</title>
        <authorList>
            <person name="Kumar J."/>
            <person name="Verma M.K."/>
            <person name="Pandey R."/>
            <person name="Bhambi M."/>
            <person name="Chauhan N."/>
        </authorList>
    </citation>
    <scope>NUCLEOTIDE SEQUENCE [LARGE SCALE GENOMIC DNA]</scope>
    <source>
        <strain evidence="2 3">HM6</strain>
    </source>
</reference>
<protein>
    <submittedName>
        <fullName evidence="2">Uncharacterized protein</fullName>
    </submittedName>
</protein>
<comment type="caution">
    <text evidence="2">The sequence shown here is derived from an EMBL/GenBank/DDBJ whole genome shotgun (WGS) entry which is preliminary data.</text>
</comment>
<dbReference type="EMBL" id="LGTK01000011">
    <property type="protein sequence ID" value="KPH76747.1"/>
    <property type="molecule type" value="Genomic_DNA"/>
</dbReference>